<evidence type="ECO:0000313" key="1">
    <source>
        <dbReference type="EMBL" id="KKM79484.1"/>
    </source>
</evidence>
<accession>A0A0F9KBF6</accession>
<name>A0A0F9KBF6_9ZZZZ</name>
<dbReference type="AlphaFoldDB" id="A0A0F9KBF6"/>
<organism evidence="1">
    <name type="scientific">marine sediment metagenome</name>
    <dbReference type="NCBI Taxonomy" id="412755"/>
    <lineage>
        <taxon>unclassified sequences</taxon>
        <taxon>metagenomes</taxon>
        <taxon>ecological metagenomes</taxon>
    </lineage>
</organism>
<gene>
    <name evidence="1" type="ORF">LCGC14_1349410</name>
</gene>
<dbReference type="EMBL" id="LAZR01008326">
    <property type="protein sequence ID" value="KKM79484.1"/>
    <property type="molecule type" value="Genomic_DNA"/>
</dbReference>
<sequence>PPVMDIEQFITQLSKNKSRELKEFKSYINEYKIEDKSSYNKWMAVYLGWVRQHKEHIENIGKIPNLLLSDD</sequence>
<protein>
    <recommendedName>
        <fullName evidence="2">Integrase</fullName>
    </recommendedName>
</protein>
<proteinExistence type="predicted"/>
<reference evidence="1" key="1">
    <citation type="journal article" date="2015" name="Nature">
        <title>Complex archaea that bridge the gap between prokaryotes and eukaryotes.</title>
        <authorList>
            <person name="Spang A."/>
            <person name="Saw J.H."/>
            <person name="Jorgensen S.L."/>
            <person name="Zaremba-Niedzwiedzka K."/>
            <person name="Martijn J."/>
            <person name="Lind A.E."/>
            <person name="van Eijk R."/>
            <person name="Schleper C."/>
            <person name="Guy L."/>
            <person name="Ettema T.J."/>
        </authorList>
    </citation>
    <scope>NUCLEOTIDE SEQUENCE</scope>
</reference>
<evidence type="ECO:0008006" key="2">
    <source>
        <dbReference type="Google" id="ProtNLM"/>
    </source>
</evidence>
<feature type="non-terminal residue" evidence="1">
    <location>
        <position position="1"/>
    </location>
</feature>
<comment type="caution">
    <text evidence="1">The sequence shown here is derived from an EMBL/GenBank/DDBJ whole genome shotgun (WGS) entry which is preliminary data.</text>
</comment>